<feature type="domain" description="Outer membrane protein beta-barrel" evidence="2">
    <location>
        <begin position="19"/>
        <end position="199"/>
    </location>
</feature>
<evidence type="ECO:0000313" key="3">
    <source>
        <dbReference type="EMBL" id="MBE9668025.1"/>
    </source>
</evidence>
<evidence type="ECO:0000256" key="1">
    <source>
        <dbReference type="SAM" id="SignalP"/>
    </source>
</evidence>
<feature type="chain" id="PRO_5046069681" evidence="1">
    <location>
        <begin position="20"/>
        <end position="219"/>
    </location>
</feature>
<dbReference type="RefSeq" id="WP_194107457.1">
    <property type="nucleotide sequence ID" value="NZ_JADFFM010000002.1"/>
</dbReference>
<accession>A0ABR9XLC6</accession>
<evidence type="ECO:0000259" key="2">
    <source>
        <dbReference type="Pfam" id="PF13568"/>
    </source>
</evidence>
<keyword evidence="4" id="KW-1185">Reference proteome</keyword>
<proteinExistence type="predicted"/>
<evidence type="ECO:0000313" key="4">
    <source>
        <dbReference type="Proteomes" id="UP000632774"/>
    </source>
</evidence>
<feature type="signal peptide" evidence="1">
    <location>
        <begin position="1"/>
        <end position="19"/>
    </location>
</feature>
<dbReference type="Pfam" id="PF13568">
    <property type="entry name" value="OMP_b-brl_2"/>
    <property type="match status" value="1"/>
</dbReference>
<comment type="caution">
    <text evidence="3">The sequence shown here is derived from an EMBL/GenBank/DDBJ whole genome shotgun (WGS) entry which is preliminary data.</text>
</comment>
<dbReference type="InterPro" id="IPR025665">
    <property type="entry name" value="Beta-barrel_OMP_2"/>
</dbReference>
<name>A0ABR9XLC6_9SPHI</name>
<keyword evidence="1" id="KW-0732">Signal</keyword>
<reference evidence="3 4" key="1">
    <citation type="submission" date="2020-10" db="EMBL/GenBank/DDBJ databases">
        <title>Mucilaginibacter mali sp. nov., isolated from rhizosphere soil of apple orchard.</title>
        <authorList>
            <person name="Lee J.-S."/>
            <person name="Kim H.S."/>
            <person name="Kim J.-S."/>
        </authorList>
    </citation>
    <scope>NUCLEOTIDE SEQUENCE [LARGE SCALE GENOMIC DNA]</scope>
    <source>
        <strain evidence="3 4">KCTC 23157</strain>
    </source>
</reference>
<dbReference type="Proteomes" id="UP000632774">
    <property type="component" value="Unassembled WGS sequence"/>
</dbReference>
<organism evidence="3 4">
    <name type="scientific">Mucilaginibacter boryungensis</name>
    <dbReference type="NCBI Taxonomy" id="768480"/>
    <lineage>
        <taxon>Bacteria</taxon>
        <taxon>Pseudomonadati</taxon>
        <taxon>Bacteroidota</taxon>
        <taxon>Sphingobacteriia</taxon>
        <taxon>Sphingobacteriales</taxon>
        <taxon>Sphingobacteriaceae</taxon>
        <taxon>Mucilaginibacter</taxon>
    </lineage>
</organism>
<dbReference type="EMBL" id="JADFFM010000002">
    <property type="protein sequence ID" value="MBE9668025.1"/>
    <property type="molecule type" value="Genomic_DNA"/>
</dbReference>
<protein>
    <submittedName>
        <fullName evidence="3">Outer membrane beta-barrel protein</fullName>
    </submittedName>
</protein>
<sequence>MKKYIVLFVFLACCQWLMAQDVSYTIQGGANLPSINPAAPQSGGGGSEAHLTFQFGGLVDIAFKQVSLETGLLLNGKGNRSTTTEYLTSNGNPVPYSLTHLTSITYLELPVNLFYHKSYKAGVFYAGGGPYIARAIWGSFLSKSRINTYYNRFTTTNMDFGSGDDQIRPMDYGLNFAAGLKMPCGVKLGLNYGLGLNNLATGLSSKNRVGSLVVGYQFK</sequence>
<gene>
    <name evidence="3" type="ORF">IRJ18_16770</name>
</gene>